<sequence>MLAALKAAAASSQQNDGLQRDKSPAPAAPKPSSESTATGATGEKSDKPARPSISLFGKKTSMWNTLHKMIAKEKAAPAQKKYENTYKMKPDPGSEFRSHLVRQTIEDILCTRLEGEKYDPKKAAQLARNLSDVIKTRVKKLHIPRHKIVAHVIVGSCQDQGLKLGSRCVWDEKTDNFASGSFKNGSIFCAATVYGIYVE</sequence>
<dbReference type="CDD" id="cd21451">
    <property type="entry name" value="DLC-like_TCTEX1D"/>
    <property type="match status" value="1"/>
</dbReference>
<dbReference type="RefSeq" id="XP_006825166.1">
    <property type="nucleotide sequence ID" value="XM_006825103.1"/>
</dbReference>
<dbReference type="PANTHER" id="PTHR21255">
    <property type="entry name" value="T-COMPLEX-ASSOCIATED-TESTIS-EXPRESSED 1/ DYNEIN LIGHT CHAIN"/>
    <property type="match status" value="1"/>
</dbReference>
<dbReference type="Proteomes" id="UP000694865">
    <property type="component" value="Unplaced"/>
</dbReference>
<comment type="similarity">
    <text evidence="1">Belongs to the dynein light chain Tctex-type family.</text>
</comment>
<evidence type="ECO:0000256" key="1">
    <source>
        <dbReference type="ARBA" id="ARBA00005361"/>
    </source>
</evidence>
<dbReference type="GeneID" id="102807558"/>
<evidence type="ECO:0000313" key="4">
    <source>
        <dbReference type="RefSeq" id="XP_006825166.1"/>
    </source>
</evidence>
<protein>
    <submittedName>
        <fullName evidence="4">Tctex1 domain-containing protein 1-B-like</fullName>
    </submittedName>
</protein>
<dbReference type="InterPro" id="IPR005334">
    <property type="entry name" value="Tctex-1-like"/>
</dbReference>
<feature type="region of interest" description="Disordered" evidence="2">
    <location>
        <begin position="1"/>
        <end position="56"/>
    </location>
</feature>
<proteinExistence type="inferred from homology"/>
<dbReference type="Gene3D" id="3.30.1140.40">
    <property type="entry name" value="Tctex-1"/>
    <property type="match status" value="1"/>
</dbReference>
<evidence type="ECO:0000256" key="2">
    <source>
        <dbReference type="SAM" id="MobiDB-lite"/>
    </source>
</evidence>
<organism evidence="3 4">
    <name type="scientific">Saccoglossus kowalevskii</name>
    <name type="common">Acorn worm</name>
    <dbReference type="NCBI Taxonomy" id="10224"/>
    <lineage>
        <taxon>Eukaryota</taxon>
        <taxon>Metazoa</taxon>
        <taxon>Hemichordata</taxon>
        <taxon>Enteropneusta</taxon>
        <taxon>Harrimaniidae</taxon>
        <taxon>Saccoglossus</taxon>
    </lineage>
</organism>
<name>A0ABM0MYS5_SACKO</name>
<evidence type="ECO:0000313" key="3">
    <source>
        <dbReference type="Proteomes" id="UP000694865"/>
    </source>
</evidence>
<keyword evidence="3" id="KW-1185">Reference proteome</keyword>
<dbReference type="PANTHER" id="PTHR21255:SF7">
    <property type="entry name" value="DYNEIN LIGHT CHAIN TCTEX-TYPE PROTEIN 2B"/>
    <property type="match status" value="1"/>
</dbReference>
<dbReference type="Pfam" id="PF03645">
    <property type="entry name" value="Tctex-1"/>
    <property type="match status" value="1"/>
</dbReference>
<reference evidence="4" key="1">
    <citation type="submission" date="2025-08" db="UniProtKB">
        <authorList>
            <consortium name="RefSeq"/>
        </authorList>
    </citation>
    <scope>IDENTIFICATION</scope>
    <source>
        <tissue evidence="4">Testes</tissue>
    </source>
</reference>
<accession>A0ABM0MYS5</accession>
<gene>
    <name evidence="4" type="primary">LOC102807558</name>
</gene>
<feature type="compositionally biased region" description="Low complexity" evidence="2">
    <location>
        <begin position="1"/>
        <end position="10"/>
    </location>
</feature>
<dbReference type="InterPro" id="IPR038586">
    <property type="entry name" value="Tctex-1-like_sf"/>
</dbReference>